<sequence>MLNWSAYLGQKYDNTNVEYLHLGGSYPSNEVDKQSREYLNVNTQYLGVEGDIVYEGMPFKNLGLRNDWE</sequence>
<gene>
    <name evidence="1" type="ORF">INT80_02305</name>
</gene>
<accession>A0A930UWZ2</accession>
<dbReference type="EMBL" id="JADION010000004">
    <property type="protein sequence ID" value="MBF4102273.1"/>
    <property type="molecule type" value="Genomic_DNA"/>
</dbReference>
<reference evidence="1" key="1">
    <citation type="submission" date="2020-11" db="EMBL/GenBank/DDBJ databases">
        <title>Gallibacterium anatis 1637, full genome, WGS.</title>
        <authorList>
            <person name="Laishevtcev A.I."/>
            <person name="Yakimova E.A."/>
            <person name="Petkovich D."/>
            <person name="Stepanova T.V."/>
            <person name="Kalendr R.S."/>
            <person name="Rubalsky E.O."/>
            <person name="Zulkarneev E.R."/>
            <person name="Aleshkin A.V."/>
        </authorList>
    </citation>
    <scope>NUCLEOTIDE SEQUENCE</scope>
    <source>
        <strain evidence="1">1637</strain>
    </source>
</reference>
<name>A0A930UWZ2_9PAST</name>
<comment type="caution">
    <text evidence="1">The sequence shown here is derived from an EMBL/GenBank/DDBJ whole genome shotgun (WGS) entry which is preliminary data.</text>
</comment>
<protein>
    <submittedName>
        <fullName evidence="1">Uncharacterized protein</fullName>
    </submittedName>
</protein>
<dbReference type="AlphaFoldDB" id="A0A930UWZ2"/>
<organism evidence="1">
    <name type="scientific">Gallibacterium anatis</name>
    <dbReference type="NCBI Taxonomy" id="750"/>
    <lineage>
        <taxon>Bacteria</taxon>
        <taxon>Pseudomonadati</taxon>
        <taxon>Pseudomonadota</taxon>
        <taxon>Gammaproteobacteria</taxon>
        <taxon>Pasteurellales</taxon>
        <taxon>Pasteurellaceae</taxon>
        <taxon>Gallibacterium</taxon>
    </lineage>
</organism>
<evidence type="ECO:0000313" key="1">
    <source>
        <dbReference type="EMBL" id="MBF4102273.1"/>
    </source>
</evidence>
<proteinExistence type="predicted"/>